<evidence type="ECO:0000313" key="2">
    <source>
        <dbReference type="Proteomes" id="UP000294933"/>
    </source>
</evidence>
<organism evidence="1 2">
    <name type="scientific">Rickenella mellea</name>
    <dbReference type="NCBI Taxonomy" id="50990"/>
    <lineage>
        <taxon>Eukaryota</taxon>
        <taxon>Fungi</taxon>
        <taxon>Dikarya</taxon>
        <taxon>Basidiomycota</taxon>
        <taxon>Agaricomycotina</taxon>
        <taxon>Agaricomycetes</taxon>
        <taxon>Hymenochaetales</taxon>
        <taxon>Rickenellaceae</taxon>
        <taxon>Rickenella</taxon>
    </lineage>
</organism>
<dbReference type="VEuPathDB" id="FungiDB:BD410DRAFT_845117"/>
<proteinExistence type="predicted"/>
<keyword evidence="2" id="KW-1185">Reference proteome</keyword>
<dbReference type="Proteomes" id="UP000294933">
    <property type="component" value="Unassembled WGS sequence"/>
</dbReference>
<dbReference type="AlphaFoldDB" id="A0A4Y7PM87"/>
<evidence type="ECO:0000313" key="1">
    <source>
        <dbReference type="EMBL" id="TDL15560.1"/>
    </source>
</evidence>
<gene>
    <name evidence="1" type="ORF">BD410DRAFT_845117</name>
</gene>
<name>A0A4Y7PM87_9AGAM</name>
<accession>A0A4Y7PM87</accession>
<protein>
    <submittedName>
        <fullName evidence="1">Uncharacterized protein</fullName>
    </submittedName>
</protein>
<dbReference type="EMBL" id="ML170271">
    <property type="protein sequence ID" value="TDL15560.1"/>
    <property type="molecule type" value="Genomic_DNA"/>
</dbReference>
<reference evidence="1 2" key="1">
    <citation type="submission" date="2018-06" db="EMBL/GenBank/DDBJ databases">
        <title>A transcriptomic atlas of mushroom development highlights an independent origin of complex multicellularity.</title>
        <authorList>
            <consortium name="DOE Joint Genome Institute"/>
            <person name="Krizsan K."/>
            <person name="Almasi E."/>
            <person name="Merenyi Z."/>
            <person name="Sahu N."/>
            <person name="Viragh M."/>
            <person name="Koszo T."/>
            <person name="Mondo S."/>
            <person name="Kiss B."/>
            <person name="Balint B."/>
            <person name="Kues U."/>
            <person name="Barry K."/>
            <person name="Hegedus J.C."/>
            <person name="Henrissat B."/>
            <person name="Johnson J."/>
            <person name="Lipzen A."/>
            <person name="Ohm R."/>
            <person name="Nagy I."/>
            <person name="Pangilinan J."/>
            <person name="Yan J."/>
            <person name="Xiong Y."/>
            <person name="Grigoriev I.V."/>
            <person name="Hibbett D.S."/>
            <person name="Nagy L.G."/>
        </authorList>
    </citation>
    <scope>NUCLEOTIDE SEQUENCE [LARGE SCALE GENOMIC DNA]</scope>
    <source>
        <strain evidence="1 2">SZMC22713</strain>
    </source>
</reference>
<sequence>MSSPLPRASPHKSFAALSALSSPLSPSLPFANEDKLSSPFVIPAPPALRLSDTDWLAVPSARASPVRIACDLAYEPFPETIYVIPTSPDSPTRTSEFEISVRTRRGLEYSSSTYTFETDTADDNIVLFTRQPSTLSRLGGFTHVHDGADFLDHFKKTLPKFLDNHSTFYDDISTSVRSRLSRAVRPSEHAEPIPALGHHITIPYLSHLVTCIIQYHRGSELVSNFSWRCSDYILIVDVVPKALLRRYIDSPEAVKAGDIFTKYNGGSDPMEELDDDELADIFTGGSDPIEEVDDNKVPALLPGFEIEEIDSY</sequence>